<dbReference type="Proteomes" id="UP000203433">
    <property type="component" value="Segment"/>
</dbReference>
<accession>A0A0R7EYU6</accession>
<dbReference type="InterPro" id="IPR008005">
    <property type="entry name" value="PIF6"/>
</dbReference>
<dbReference type="KEGG" id="vg:26374020"/>
<feature type="transmembrane region" description="Helical" evidence="1">
    <location>
        <begin position="106"/>
        <end position="127"/>
    </location>
</feature>
<keyword evidence="1" id="KW-0812">Transmembrane</keyword>
<gene>
    <name evidence="2" type="primary">ORF-100</name>
</gene>
<keyword evidence="1" id="KW-1133">Transmembrane helix</keyword>
<sequence length="128" mass="15154">MLRTVSEGLFDIMEKYHWRIVNREYIEVDPNDRERAWKDILILALRITPQTYRSGIRRGMLEHFDFKQPIYYDIKRKELGLSTKSVLEALNPPTLPLFKSKMITPFNVVSGFILIMLSYLIMEGIVFI</sequence>
<dbReference type="Pfam" id="PF05341">
    <property type="entry name" value="PIF6"/>
    <property type="match status" value="1"/>
</dbReference>
<organism evidence="2 3">
    <name type="scientific">Diatraea saccharalis granulovirus</name>
    <dbReference type="NCBI Taxonomy" id="1675862"/>
    <lineage>
        <taxon>Viruses</taxon>
        <taxon>Viruses incertae sedis</taxon>
        <taxon>Naldaviricetes</taxon>
        <taxon>Lefavirales</taxon>
        <taxon>Baculoviridae</taxon>
        <taxon>Betabaculovirus</taxon>
        <taxon>Betabaculovirus disaccharalis</taxon>
    </lineage>
</organism>
<evidence type="ECO:0000313" key="3">
    <source>
        <dbReference type="Proteomes" id="UP000203433"/>
    </source>
</evidence>
<evidence type="ECO:0008006" key="4">
    <source>
        <dbReference type="Google" id="ProtNLM"/>
    </source>
</evidence>
<name>A0A0R7EYU6_9BBAC</name>
<dbReference type="GeneID" id="26374020"/>
<keyword evidence="3" id="KW-1185">Reference proteome</keyword>
<evidence type="ECO:0000256" key="1">
    <source>
        <dbReference type="SAM" id="Phobius"/>
    </source>
</evidence>
<protein>
    <recommendedName>
        <fullName evidence="4">Pif-6</fullName>
    </recommendedName>
</protein>
<keyword evidence="1" id="KW-0472">Membrane</keyword>
<dbReference type="RefSeq" id="YP_009182298.1">
    <property type="nucleotide sequence ID" value="NC_028491.1"/>
</dbReference>
<dbReference type="EMBL" id="KP296186">
    <property type="protein sequence ID" value="AKN80752.1"/>
    <property type="molecule type" value="Genomic_DNA"/>
</dbReference>
<dbReference type="OrthoDB" id="18095at10239"/>
<reference evidence="2 3" key="1">
    <citation type="journal article" date="2015" name="J. Virol.">
        <title>A betabaculovirus-encoded gp64 homolog is a functional envelope fusion protein.</title>
        <authorList>
            <person name="Ardisson-Araujo D.M."/>
            <person name="Melo F.L."/>
            <person name="Clem R.J."/>
            <person name="Wolff J.L."/>
            <person name="Ribeiro B.M."/>
        </authorList>
    </citation>
    <scope>NUCLEOTIDE SEQUENCE [LARGE SCALE GENOMIC DNA]</scope>
    <source>
        <strain evidence="2 3">Parana-2009</strain>
    </source>
</reference>
<proteinExistence type="predicted"/>
<evidence type="ECO:0000313" key="2">
    <source>
        <dbReference type="EMBL" id="AKN80752.1"/>
    </source>
</evidence>